<proteinExistence type="inferred from homology"/>
<dbReference type="EMBL" id="LGRX02010672">
    <property type="protein sequence ID" value="KAK3269920.1"/>
    <property type="molecule type" value="Genomic_DNA"/>
</dbReference>
<protein>
    <recommendedName>
        <fullName evidence="5">Patatin</fullName>
        <ecNumber evidence="5">3.1.1.-</ecNumber>
    </recommendedName>
</protein>
<gene>
    <name evidence="7" type="ORF">CYMTET_21655</name>
</gene>
<feature type="short sequence motif" description="DGA/G" evidence="4">
    <location>
        <begin position="170"/>
        <end position="172"/>
    </location>
</feature>
<evidence type="ECO:0000256" key="2">
    <source>
        <dbReference type="ARBA" id="ARBA00022963"/>
    </source>
</evidence>
<organism evidence="7 8">
    <name type="scientific">Cymbomonas tetramitiformis</name>
    <dbReference type="NCBI Taxonomy" id="36881"/>
    <lineage>
        <taxon>Eukaryota</taxon>
        <taxon>Viridiplantae</taxon>
        <taxon>Chlorophyta</taxon>
        <taxon>Pyramimonadophyceae</taxon>
        <taxon>Pyramimonadales</taxon>
        <taxon>Pyramimonadaceae</taxon>
        <taxon>Cymbomonas</taxon>
    </lineage>
</organism>
<sequence>MAQASLTLKGCFKAHQKRGFSLAMAPGFFRKYAYCGALTAIEEEGCYSVNAATGASAGAIVAGVLGSGKRPLEMKESLFALRREDMWDPSFFFIFGLLVGFKLRQTLEINLSPVKHMGDAKVKIAVTAFDLLRFRTRILTEGSLARNVAASCAVPIMFQPVFINALPHYDGGIYDVAGMYGLEKVHDPADDGLVVNLMASRKQVKHSVLPPAIKNSGATILTIVLENVPHSELRNNLP</sequence>
<dbReference type="SUPFAM" id="SSF52151">
    <property type="entry name" value="FabD/lysophospholipase-like"/>
    <property type="match status" value="1"/>
</dbReference>
<comment type="caution">
    <text evidence="4">Lacks conserved residue(s) required for the propagation of feature annotation.</text>
</comment>
<evidence type="ECO:0000313" key="8">
    <source>
        <dbReference type="Proteomes" id="UP001190700"/>
    </source>
</evidence>
<dbReference type="GO" id="GO:0016042">
    <property type="term" value="P:lipid catabolic process"/>
    <property type="evidence" value="ECO:0007669"/>
    <property type="project" value="UniProtKB-UniRule"/>
</dbReference>
<keyword evidence="2 4" id="KW-0442">Lipid degradation</keyword>
<dbReference type="GO" id="GO:0016298">
    <property type="term" value="F:lipase activity"/>
    <property type="evidence" value="ECO:0007669"/>
    <property type="project" value="UniProtKB-ARBA"/>
</dbReference>
<accession>A0AAE0G1R3</accession>
<comment type="function">
    <text evidence="5">Lipolytic acyl hydrolase (LAH).</text>
</comment>
<dbReference type="PROSITE" id="PS51635">
    <property type="entry name" value="PNPLA"/>
    <property type="match status" value="1"/>
</dbReference>
<evidence type="ECO:0000313" key="7">
    <source>
        <dbReference type="EMBL" id="KAK3269920.1"/>
    </source>
</evidence>
<evidence type="ECO:0000256" key="4">
    <source>
        <dbReference type="PROSITE-ProRule" id="PRU01161"/>
    </source>
</evidence>
<keyword evidence="1 4" id="KW-0378">Hydrolase</keyword>
<dbReference type="Pfam" id="PF01734">
    <property type="entry name" value="Patatin"/>
    <property type="match status" value="1"/>
</dbReference>
<name>A0AAE0G1R3_9CHLO</name>
<comment type="similarity">
    <text evidence="5">Belongs to the patatin family.</text>
</comment>
<evidence type="ECO:0000259" key="6">
    <source>
        <dbReference type="PROSITE" id="PS51635"/>
    </source>
</evidence>
<evidence type="ECO:0000256" key="3">
    <source>
        <dbReference type="ARBA" id="ARBA00023098"/>
    </source>
</evidence>
<evidence type="ECO:0000256" key="5">
    <source>
        <dbReference type="RuleBase" id="RU361262"/>
    </source>
</evidence>
<comment type="domain">
    <text evidence="5">The nitrogen atoms of the two glycine residues in the GGXR motif define the oxyanion hole, and stabilize the oxyanion that forms during the nucleophilic attack by the catalytic serine during substrate cleavage.</text>
</comment>
<keyword evidence="3 4" id="KW-0443">Lipid metabolism</keyword>
<feature type="domain" description="PNPLA" evidence="6">
    <location>
        <begin position="22"/>
        <end position="183"/>
    </location>
</feature>
<feature type="active site" description="Nucleophile" evidence="4">
    <location>
        <position position="56"/>
    </location>
</feature>
<dbReference type="EC" id="3.1.1.-" evidence="5"/>
<feature type="short sequence motif" description="GXSXG" evidence="4">
    <location>
        <begin position="54"/>
        <end position="58"/>
    </location>
</feature>
<feature type="active site" description="Proton acceptor" evidence="4">
    <location>
        <position position="170"/>
    </location>
</feature>
<comment type="caution">
    <text evidence="7">The sequence shown here is derived from an EMBL/GenBank/DDBJ whole genome shotgun (WGS) entry which is preliminary data.</text>
</comment>
<dbReference type="AlphaFoldDB" id="A0AAE0G1R3"/>
<keyword evidence="8" id="KW-1185">Reference proteome</keyword>
<dbReference type="GO" id="GO:0052689">
    <property type="term" value="F:carboxylic ester hydrolase activity"/>
    <property type="evidence" value="ECO:0007669"/>
    <property type="project" value="UniProtKB-ARBA"/>
</dbReference>
<dbReference type="InterPro" id="IPR016035">
    <property type="entry name" value="Acyl_Trfase/lysoPLipase"/>
</dbReference>
<evidence type="ECO:0000256" key="1">
    <source>
        <dbReference type="ARBA" id="ARBA00022801"/>
    </source>
</evidence>
<dbReference type="InterPro" id="IPR050301">
    <property type="entry name" value="NTE"/>
</dbReference>
<dbReference type="PANTHER" id="PTHR14226:SF78">
    <property type="entry name" value="SLR0060 PROTEIN"/>
    <property type="match status" value="1"/>
</dbReference>
<reference evidence="7 8" key="1">
    <citation type="journal article" date="2015" name="Genome Biol. Evol.">
        <title>Comparative Genomics of a Bacterivorous Green Alga Reveals Evolutionary Causalities and Consequences of Phago-Mixotrophic Mode of Nutrition.</title>
        <authorList>
            <person name="Burns J.A."/>
            <person name="Paasch A."/>
            <person name="Narechania A."/>
            <person name="Kim E."/>
        </authorList>
    </citation>
    <scope>NUCLEOTIDE SEQUENCE [LARGE SCALE GENOMIC DNA]</scope>
    <source>
        <strain evidence="7 8">PLY_AMNH</strain>
    </source>
</reference>
<dbReference type="Proteomes" id="UP001190700">
    <property type="component" value="Unassembled WGS sequence"/>
</dbReference>
<dbReference type="Gene3D" id="3.40.1090.10">
    <property type="entry name" value="Cytosolic phospholipase A2 catalytic domain"/>
    <property type="match status" value="2"/>
</dbReference>
<dbReference type="InterPro" id="IPR002641">
    <property type="entry name" value="PNPLA_dom"/>
</dbReference>
<dbReference type="PANTHER" id="PTHR14226">
    <property type="entry name" value="NEUROPATHY TARGET ESTERASE/SWISS CHEESE D.MELANOGASTER"/>
    <property type="match status" value="1"/>
</dbReference>